<name>R4YNL5_OLEAN</name>
<evidence type="ECO:0000313" key="2">
    <source>
        <dbReference type="EMBL" id="CCK76547.1"/>
    </source>
</evidence>
<accession>R4YNL5</accession>
<dbReference type="OrthoDB" id="6115011at2"/>
<dbReference type="HOGENOM" id="CLU_719313_0_0_6"/>
<dbReference type="STRING" id="698738.OLEAN_C23710"/>
<dbReference type="KEGG" id="oai:OLEAN_C23710"/>
<gene>
    <name evidence="2" type="ORF">OLEAN_C23710</name>
</gene>
<keyword evidence="1" id="KW-0732">Signal</keyword>
<feature type="signal peptide" evidence="1">
    <location>
        <begin position="1"/>
        <end position="24"/>
    </location>
</feature>
<keyword evidence="3" id="KW-1185">Reference proteome</keyword>
<dbReference type="AlphaFoldDB" id="R4YNL5"/>
<proteinExistence type="predicted"/>
<evidence type="ECO:0000256" key="1">
    <source>
        <dbReference type="SAM" id="SignalP"/>
    </source>
</evidence>
<feature type="chain" id="PRO_5004374272" evidence="1">
    <location>
        <begin position="25"/>
        <end position="384"/>
    </location>
</feature>
<sequence>MKKLVLRYINLPLMISALSLPSYALEAMNDSELSLTTGEGIGVIVDNLSIHSADKRVDPNAPLGPGEFEITLDLVETPDQDQLIFSELRIHKTGTVSGTADSGGNFGTVNNPVFLGDLRTVDIFTGDAADPGNSTMTTTTVMRSEFPGASLSQVDRSNKRQEDNLAGYQAAAAQFESDLDAISDKFTAHIRFDDLIGGGSNNFRAVIDVEGFRFYGTYSDIFATANHGVSIAGATGLYVDQLTVSTSLPTSTSKQAAIDNNDYVTTPIDSRLTFNGIDIYTTLGTSNQPMTLDNVTDAEGNNQLQIEISPLPASVGIAPKSNIYVKSIYFGEKYNPELRTGLRSGMADDGTPENYHYAFQPDVGNTIEIRGMQVQHLRITTMDI</sequence>
<organism evidence="2 3">
    <name type="scientific">Oleispira antarctica RB-8</name>
    <dbReference type="NCBI Taxonomy" id="698738"/>
    <lineage>
        <taxon>Bacteria</taxon>
        <taxon>Pseudomonadati</taxon>
        <taxon>Pseudomonadota</taxon>
        <taxon>Gammaproteobacteria</taxon>
        <taxon>Oceanospirillales</taxon>
        <taxon>Oceanospirillaceae</taxon>
        <taxon>Oleispira</taxon>
    </lineage>
</organism>
<protein>
    <submittedName>
        <fullName evidence="2">Uncharacterized protein</fullName>
    </submittedName>
</protein>
<dbReference type="EMBL" id="FO203512">
    <property type="protein sequence ID" value="CCK76547.1"/>
    <property type="molecule type" value="Genomic_DNA"/>
</dbReference>
<dbReference type="Proteomes" id="UP000032749">
    <property type="component" value="Chromosome"/>
</dbReference>
<reference evidence="2 3" key="1">
    <citation type="journal article" date="2013" name="Nat. Commun.">
        <title>Genome sequence and functional genomic analysis of the oil-degrading bacterium Oleispira antarctica.</title>
        <authorList>
            <person name="Kube M."/>
            <person name="Chernikova T.N."/>
            <person name="Al-Ramahi Y."/>
            <person name="Beloqui A."/>
            <person name="Lopez-Cortez N."/>
            <person name="Guazzaroni M.E."/>
            <person name="Heipieper H.J."/>
            <person name="Klages S."/>
            <person name="Kotsyurbenko O.R."/>
            <person name="Langer I."/>
            <person name="Nechitaylo T.Y."/>
            <person name="Lunsdorf H."/>
            <person name="Fernandez M."/>
            <person name="Juarez S."/>
            <person name="Ciordia S."/>
            <person name="Singer A."/>
            <person name="Kagan O."/>
            <person name="Egorova O."/>
            <person name="Petit P.A."/>
            <person name="Stogios P."/>
            <person name="Kim Y."/>
            <person name="Tchigvintsev A."/>
            <person name="Flick R."/>
            <person name="Denaro R."/>
            <person name="Genovese M."/>
            <person name="Albar J.P."/>
            <person name="Reva O.N."/>
            <person name="Martinez-Gomariz M."/>
            <person name="Tran H."/>
            <person name="Ferrer M."/>
            <person name="Savchenko A."/>
            <person name="Yakunin A.F."/>
            <person name="Yakimov M.M."/>
            <person name="Golyshina O.V."/>
            <person name="Reinhardt R."/>
            <person name="Golyshin P.N."/>
        </authorList>
    </citation>
    <scope>NUCLEOTIDE SEQUENCE [LARGE SCALE GENOMIC DNA]</scope>
</reference>
<evidence type="ECO:0000313" key="3">
    <source>
        <dbReference type="Proteomes" id="UP000032749"/>
    </source>
</evidence>